<comment type="caution">
    <text evidence="2">The sequence shown here is derived from an EMBL/GenBank/DDBJ whole genome shotgun (WGS) entry which is preliminary data.</text>
</comment>
<keyword evidence="1" id="KW-1133">Transmembrane helix</keyword>
<gene>
    <name evidence="2" type="ORF">GM1_012_00250</name>
</gene>
<keyword evidence="3" id="KW-1185">Reference proteome</keyword>
<evidence type="ECO:0000313" key="3">
    <source>
        <dbReference type="Proteomes" id="UP000035009"/>
    </source>
</evidence>
<feature type="transmembrane region" description="Helical" evidence="1">
    <location>
        <begin position="35"/>
        <end position="52"/>
    </location>
</feature>
<reference evidence="2 3" key="1">
    <citation type="submission" date="2013-02" db="EMBL/GenBank/DDBJ databases">
        <title>Whole genome shotgun sequence of Gordonia malaquae NBRC 108250.</title>
        <authorList>
            <person name="Yoshida I."/>
            <person name="Hosoyama A."/>
            <person name="Tsuchikane K."/>
            <person name="Ando Y."/>
            <person name="Baba S."/>
            <person name="Ohji S."/>
            <person name="Hamada M."/>
            <person name="Tamura T."/>
            <person name="Yamazoe A."/>
            <person name="Yamazaki S."/>
            <person name="Fujita N."/>
        </authorList>
    </citation>
    <scope>NUCLEOTIDE SEQUENCE [LARGE SCALE GENOMIC DNA]</scope>
    <source>
        <strain evidence="2 3">NBRC 108250</strain>
    </source>
</reference>
<dbReference type="EMBL" id="BAOP01000012">
    <property type="protein sequence ID" value="GAC79752.1"/>
    <property type="molecule type" value="Genomic_DNA"/>
</dbReference>
<dbReference type="Proteomes" id="UP000035009">
    <property type="component" value="Unassembled WGS sequence"/>
</dbReference>
<accession>M3UVZ5</accession>
<name>M3UVZ5_GORML</name>
<organism evidence="2 3">
    <name type="scientific">Gordonia malaquae NBRC 108250</name>
    <dbReference type="NCBI Taxonomy" id="1223542"/>
    <lineage>
        <taxon>Bacteria</taxon>
        <taxon>Bacillati</taxon>
        <taxon>Actinomycetota</taxon>
        <taxon>Actinomycetes</taxon>
        <taxon>Mycobacteriales</taxon>
        <taxon>Gordoniaceae</taxon>
        <taxon>Gordonia</taxon>
    </lineage>
</organism>
<keyword evidence="1" id="KW-0812">Transmembrane</keyword>
<proteinExistence type="predicted"/>
<evidence type="ECO:0000313" key="2">
    <source>
        <dbReference type="EMBL" id="GAC79752.1"/>
    </source>
</evidence>
<dbReference type="RefSeq" id="WP_008378327.1">
    <property type="nucleotide sequence ID" value="NZ_BAOP01000012.1"/>
</dbReference>
<evidence type="ECO:0000256" key="1">
    <source>
        <dbReference type="SAM" id="Phobius"/>
    </source>
</evidence>
<feature type="transmembrane region" description="Helical" evidence="1">
    <location>
        <begin position="6"/>
        <end position="28"/>
    </location>
</feature>
<keyword evidence="1" id="KW-0472">Membrane</keyword>
<protein>
    <submittedName>
        <fullName evidence="2">Uncharacterized protein</fullName>
    </submittedName>
</protein>
<dbReference type="AlphaFoldDB" id="M3UVZ5"/>
<sequence length="61" mass="6167">MTRSDGLTAFSWTLIAIAGVVAVVTGSGEGAGDRILIVLLVAAVVAAIQSIGREPEVLDSE</sequence>